<evidence type="ECO:0000313" key="4">
    <source>
        <dbReference type="Proteomes" id="UP001295684"/>
    </source>
</evidence>
<comment type="caution">
    <text evidence="3">The sequence shown here is derived from an EMBL/GenBank/DDBJ whole genome shotgun (WGS) entry which is preliminary data.</text>
</comment>
<feature type="transmembrane region" description="Helical" evidence="1">
    <location>
        <begin position="6"/>
        <end position="29"/>
    </location>
</feature>
<dbReference type="Proteomes" id="UP001295684">
    <property type="component" value="Unassembled WGS sequence"/>
</dbReference>
<evidence type="ECO:0000256" key="1">
    <source>
        <dbReference type="SAM" id="Phobius"/>
    </source>
</evidence>
<accession>A0AAD2D7D3</accession>
<proteinExistence type="predicted"/>
<evidence type="ECO:0000313" key="3">
    <source>
        <dbReference type="EMBL" id="CAI2383974.1"/>
    </source>
</evidence>
<dbReference type="EMBL" id="CAMPGE010026280">
    <property type="protein sequence ID" value="CAI2383974.1"/>
    <property type="molecule type" value="Genomic_DNA"/>
</dbReference>
<name>A0AAD2D7D3_EUPCR</name>
<organism evidence="3 4">
    <name type="scientific">Euplotes crassus</name>
    <dbReference type="NCBI Taxonomy" id="5936"/>
    <lineage>
        <taxon>Eukaryota</taxon>
        <taxon>Sar</taxon>
        <taxon>Alveolata</taxon>
        <taxon>Ciliophora</taxon>
        <taxon>Intramacronucleata</taxon>
        <taxon>Spirotrichea</taxon>
        <taxon>Hypotrichia</taxon>
        <taxon>Euplotida</taxon>
        <taxon>Euplotidae</taxon>
        <taxon>Moneuplotes</taxon>
    </lineage>
</organism>
<evidence type="ECO:0000313" key="2">
    <source>
        <dbReference type="EMBL" id="CAI2383890.1"/>
    </source>
</evidence>
<keyword evidence="1" id="KW-0472">Membrane</keyword>
<dbReference type="EMBL" id="CAMPGE010026196">
    <property type="protein sequence ID" value="CAI2383890.1"/>
    <property type="molecule type" value="Genomic_DNA"/>
</dbReference>
<gene>
    <name evidence="2" type="ORF">ECRASSUSDP1_LOCUS25405</name>
    <name evidence="3" type="ORF">ECRASSUSDP1_LOCUS25493</name>
</gene>
<reference evidence="3" key="1">
    <citation type="submission" date="2023-07" db="EMBL/GenBank/DDBJ databases">
        <authorList>
            <consortium name="AG Swart"/>
            <person name="Singh M."/>
            <person name="Singh A."/>
            <person name="Seah K."/>
            <person name="Emmerich C."/>
        </authorList>
    </citation>
    <scope>NUCLEOTIDE SEQUENCE</scope>
    <source>
        <strain evidence="3">DP1</strain>
    </source>
</reference>
<keyword evidence="1" id="KW-1133">Transmembrane helix</keyword>
<protein>
    <submittedName>
        <fullName evidence="3">Uncharacterized protein</fullName>
    </submittedName>
</protein>
<keyword evidence="1" id="KW-0812">Transmembrane</keyword>
<dbReference type="AlphaFoldDB" id="A0AAD2D7D3"/>
<keyword evidence="4" id="KW-1185">Reference proteome</keyword>
<sequence>MKGRGLVYRSTTALGLGVFAFHFLGGGLLGKYKKKAPGFDDNDTELLNPEYLQKSIDDRKKLWKERQTETLDKISDKSTMPILEDIERKDGIKDIRLRKTVEKDPEIEKKKNDGYI</sequence>